<comment type="caution">
    <text evidence="5">The sequence shown here is derived from an EMBL/GenBank/DDBJ whole genome shotgun (WGS) entry which is preliminary data.</text>
</comment>
<reference evidence="5 6" key="1">
    <citation type="submission" date="2018-05" db="EMBL/GenBank/DDBJ databases">
        <title>Marinilabilia rubrum sp. nov., isolated from saltern sediment.</title>
        <authorList>
            <person name="Zhang R."/>
        </authorList>
    </citation>
    <scope>NUCLEOTIDE SEQUENCE [LARGE SCALE GENOMIC DNA]</scope>
    <source>
        <strain evidence="5 6">WTE16</strain>
    </source>
</reference>
<dbReference type="PANTHER" id="PTHR10628">
    <property type="entry name" value="SIALIDASE"/>
    <property type="match status" value="1"/>
</dbReference>
<dbReference type="EC" id="3.2.1.18" evidence="3"/>
<dbReference type="SUPFAM" id="SSF50939">
    <property type="entry name" value="Sialidases"/>
    <property type="match status" value="1"/>
</dbReference>
<name>A0A2U2BBE2_9BACT</name>
<dbReference type="EMBL" id="QEWP01000003">
    <property type="protein sequence ID" value="PWE00380.1"/>
    <property type="molecule type" value="Genomic_DNA"/>
</dbReference>
<dbReference type="OrthoDB" id="7294637at2"/>
<accession>A0A2U2BBE2</accession>
<evidence type="ECO:0000259" key="4">
    <source>
        <dbReference type="Pfam" id="PF13859"/>
    </source>
</evidence>
<dbReference type="InterPro" id="IPR011040">
    <property type="entry name" value="Sialidase"/>
</dbReference>
<proteinExistence type="inferred from homology"/>
<dbReference type="InterPro" id="IPR026856">
    <property type="entry name" value="Sialidase_fam"/>
</dbReference>
<dbReference type="Proteomes" id="UP000244956">
    <property type="component" value="Unassembled WGS sequence"/>
</dbReference>
<dbReference type="GO" id="GO:0016020">
    <property type="term" value="C:membrane"/>
    <property type="evidence" value="ECO:0007669"/>
    <property type="project" value="TreeGrafter"/>
</dbReference>
<dbReference type="GO" id="GO:0006689">
    <property type="term" value="P:ganglioside catabolic process"/>
    <property type="evidence" value="ECO:0007669"/>
    <property type="project" value="TreeGrafter"/>
</dbReference>
<comment type="catalytic activity">
    <reaction evidence="1">
        <text>Hydrolysis of alpha-(2-&gt;3)-, alpha-(2-&gt;6)-, alpha-(2-&gt;8)- glycosidic linkages of terminal sialic acid residues in oligosaccharides, glycoproteins, glycolipids, colominic acid and synthetic substrates.</text>
        <dbReference type="EC" id="3.2.1.18"/>
    </reaction>
</comment>
<dbReference type="PANTHER" id="PTHR10628:SF30">
    <property type="entry name" value="EXO-ALPHA-SIALIDASE"/>
    <property type="match status" value="1"/>
</dbReference>
<dbReference type="CDD" id="cd15482">
    <property type="entry name" value="Sialidase_non-viral"/>
    <property type="match status" value="1"/>
</dbReference>
<dbReference type="GO" id="GO:0005737">
    <property type="term" value="C:cytoplasm"/>
    <property type="evidence" value="ECO:0007669"/>
    <property type="project" value="TreeGrafter"/>
</dbReference>
<feature type="domain" description="Sialidase" evidence="4">
    <location>
        <begin position="183"/>
        <end position="473"/>
    </location>
</feature>
<dbReference type="Gene3D" id="2.120.10.10">
    <property type="match status" value="1"/>
</dbReference>
<sequence length="539" mass="59973">MFKNLIAASLFLLSGCNSKDATYESVPKGVNNIQVQTRNIPLVEEKATNNLVNITIIPDAGTTKAISTVEFHFDQDLSEILEMASISRSTPNTDQPVEIATTETFSPEKLRISIPNLSIKDTTTLHLNLKVSNAIDLSSTITLEEIKVTFDNKENYQEKINATFRPAIEVRAAGQDNCDTYRIPGMVTTNEGTLIAVYDNRYTRSKDLQEHIDVGMSRSTDGGETWEPMQVIMDRGEWGGKPEYLNGVGDPAVLYDPNTHTIWVAALWMHGFDRDQMGWWVSQPGMEPSQTGQFLLVKSTDDGQTWSEPINITRQIKNPDWQLLLQGPGRGITMSDGTLVFPAQFKADIGKKAMDGGPFTSHSTIIFSKDEGKTWQIGTGAKPNTTEAQVVELSDGSLMLNMRDDRNRKIKDETNGRAVAVTNDLGQTWTQHPTSNSALIEPNCMASIIGDDIPVDGHQQKVLFFSNPANKYKRVDMTIKASLDEGKSWPKENQVLLNEQQGFGYSCMTMIDDQHVGILYEGVKNLYFQKIPVDEILNP</sequence>
<dbReference type="RefSeq" id="WP_109263419.1">
    <property type="nucleotide sequence ID" value="NZ_QEWP01000003.1"/>
</dbReference>
<comment type="similarity">
    <text evidence="2">Belongs to the glycosyl hydrolase 33 family.</text>
</comment>
<evidence type="ECO:0000313" key="6">
    <source>
        <dbReference type="Proteomes" id="UP000244956"/>
    </source>
</evidence>
<evidence type="ECO:0000256" key="2">
    <source>
        <dbReference type="ARBA" id="ARBA00009348"/>
    </source>
</evidence>
<gene>
    <name evidence="5" type="ORF">DDZ16_05420</name>
</gene>
<evidence type="ECO:0000313" key="5">
    <source>
        <dbReference type="EMBL" id="PWE00380.1"/>
    </source>
</evidence>
<dbReference type="GO" id="GO:0009313">
    <property type="term" value="P:oligosaccharide catabolic process"/>
    <property type="evidence" value="ECO:0007669"/>
    <property type="project" value="TreeGrafter"/>
</dbReference>
<evidence type="ECO:0000256" key="1">
    <source>
        <dbReference type="ARBA" id="ARBA00000427"/>
    </source>
</evidence>
<dbReference type="InterPro" id="IPR036278">
    <property type="entry name" value="Sialidase_sf"/>
</dbReference>
<dbReference type="Pfam" id="PF13859">
    <property type="entry name" value="BNR_3"/>
    <property type="match status" value="1"/>
</dbReference>
<dbReference type="PROSITE" id="PS51257">
    <property type="entry name" value="PROKAR_LIPOPROTEIN"/>
    <property type="match status" value="1"/>
</dbReference>
<protein>
    <recommendedName>
        <fullName evidence="3">exo-alpha-sialidase</fullName>
        <ecNumber evidence="3">3.2.1.18</ecNumber>
    </recommendedName>
</protein>
<dbReference type="GO" id="GO:0004308">
    <property type="term" value="F:exo-alpha-sialidase activity"/>
    <property type="evidence" value="ECO:0007669"/>
    <property type="project" value="UniProtKB-EC"/>
</dbReference>
<dbReference type="AlphaFoldDB" id="A0A2U2BBE2"/>
<evidence type="ECO:0000256" key="3">
    <source>
        <dbReference type="ARBA" id="ARBA00012733"/>
    </source>
</evidence>
<keyword evidence="6" id="KW-1185">Reference proteome</keyword>
<organism evidence="5 6">
    <name type="scientific">Marinilabilia rubra</name>
    <dbReference type="NCBI Taxonomy" id="2162893"/>
    <lineage>
        <taxon>Bacteria</taxon>
        <taxon>Pseudomonadati</taxon>
        <taxon>Bacteroidota</taxon>
        <taxon>Bacteroidia</taxon>
        <taxon>Marinilabiliales</taxon>
        <taxon>Marinilabiliaceae</taxon>
        <taxon>Marinilabilia</taxon>
    </lineage>
</organism>